<organism evidence="3 4">
    <name type="scientific">Elasticomyces elasticus</name>
    <dbReference type="NCBI Taxonomy" id="574655"/>
    <lineage>
        <taxon>Eukaryota</taxon>
        <taxon>Fungi</taxon>
        <taxon>Dikarya</taxon>
        <taxon>Ascomycota</taxon>
        <taxon>Pezizomycotina</taxon>
        <taxon>Dothideomycetes</taxon>
        <taxon>Dothideomycetidae</taxon>
        <taxon>Mycosphaerellales</taxon>
        <taxon>Teratosphaeriaceae</taxon>
        <taxon>Elasticomyces</taxon>
    </lineage>
</organism>
<gene>
    <name evidence="3" type="ORF">LTR97_007604</name>
</gene>
<dbReference type="InterPro" id="IPR049192">
    <property type="entry name" value="DUF4246_C"/>
</dbReference>
<dbReference type="PANTHER" id="PTHR33119">
    <property type="entry name" value="IFI3P"/>
    <property type="match status" value="1"/>
</dbReference>
<dbReference type="EMBL" id="JAVRQU010000011">
    <property type="protein sequence ID" value="KAK5697466.1"/>
    <property type="molecule type" value="Genomic_DNA"/>
</dbReference>
<dbReference type="PANTHER" id="PTHR33119:SF1">
    <property type="entry name" value="FE2OG DIOXYGENASE DOMAIN-CONTAINING PROTEIN"/>
    <property type="match status" value="1"/>
</dbReference>
<evidence type="ECO:0000259" key="2">
    <source>
        <dbReference type="Pfam" id="PF21666"/>
    </source>
</evidence>
<evidence type="ECO:0000313" key="4">
    <source>
        <dbReference type="Proteomes" id="UP001310594"/>
    </source>
</evidence>
<evidence type="ECO:0000259" key="1">
    <source>
        <dbReference type="Pfam" id="PF14033"/>
    </source>
</evidence>
<feature type="domain" description="DUF4246" evidence="2">
    <location>
        <begin position="7"/>
        <end position="78"/>
    </location>
</feature>
<dbReference type="InterPro" id="IPR025340">
    <property type="entry name" value="DUF4246"/>
</dbReference>
<proteinExistence type="predicted"/>
<reference evidence="3" key="1">
    <citation type="submission" date="2023-08" db="EMBL/GenBank/DDBJ databases">
        <title>Black Yeasts Isolated from many extreme environments.</title>
        <authorList>
            <person name="Coleine C."/>
            <person name="Stajich J.E."/>
            <person name="Selbmann L."/>
        </authorList>
    </citation>
    <scope>NUCLEOTIDE SEQUENCE</scope>
    <source>
        <strain evidence="3">CCFEE 5810</strain>
    </source>
</reference>
<dbReference type="AlphaFoldDB" id="A0AAN7VPU6"/>
<dbReference type="InterPro" id="IPR049207">
    <property type="entry name" value="DUF4246_N"/>
</dbReference>
<feature type="domain" description="DUF4246" evidence="1">
    <location>
        <begin position="96"/>
        <end position="553"/>
    </location>
</feature>
<accession>A0AAN7VPU6</accession>
<evidence type="ECO:0000313" key="3">
    <source>
        <dbReference type="EMBL" id="KAK5697466.1"/>
    </source>
</evidence>
<name>A0AAN7VPU6_9PEZI</name>
<dbReference type="Proteomes" id="UP001310594">
    <property type="component" value="Unassembled WGS sequence"/>
</dbReference>
<protein>
    <submittedName>
        <fullName evidence="3">Uncharacterized protein</fullName>
    </submittedName>
</protein>
<dbReference type="Pfam" id="PF21666">
    <property type="entry name" value="DUF4246_N"/>
    <property type="match status" value="1"/>
</dbReference>
<sequence length="618" mass="70814">MSTIQRPGFGLPVDAMPKWLGTRKKSGRFPHAIADFFSVEGVTRREQRMLDFINQITDKPRWWEKVDNEEILSRWRIEACGTAEQQRTSPDHLDAKCFDYCVKELQDKATYLAEHGVVHVLDTGATVVKGDVGEDDALLLALRTAVRTLEDVPDHRKDWHPGTHGLVLDLLHPSLFPLQYGKTRVLPENIVPLQSCAAYTGLGDICPRPALLDEQCGVDGMGLPELKPWGAYQWLPSEVRIGADGSASTTSYVNNLEPESHGELYRVLEQAVTKALPLWNECLSWFHTRVRIDPVCSFEEFVPLGYPGYPGDEDEDALDPEEDYEEWNERDWEKKEHYQDWLRDHPDERVILQPSPFGEYVPFQQRLEDGRARVTWTNGYEGVGGLRMNLQTDFADGLQVIFKLANIHLTPEQPSYEGSNWHVEGALNEHICATALFYYDSSNISDSYLEFQHNVDEERMRSKSQQHEYEAAEDLYGVKQEETTVQHLGHVLTRSGRWLAFPNVMQHRVAGFGLQDPSKPGHRKILAMFLVDPHIKVISTANVPPQRRDWWAAEVRHIEPFASLPVELFDQIIDVVDDFPISWEEACETREALMAERGRISDEFNEKLAQSTFYFCEH</sequence>
<dbReference type="Pfam" id="PF14033">
    <property type="entry name" value="DUF4246"/>
    <property type="match status" value="1"/>
</dbReference>
<comment type="caution">
    <text evidence="3">The sequence shown here is derived from an EMBL/GenBank/DDBJ whole genome shotgun (WGS) entry which is preliminary data.</text>
</comment>